<evidence type="ECO:0000313" key="2">
    <source>
        <dbReference type="Proteomes" id="UP000827872"/>
    </source>
</evidence>
<name>A0ACB8EA80_9SAUR</name>
<comment type="caution">
    <text evidence="1">The sequence shown here is derived from an EMBL/GenBank/DDBJ whole genome shotgun (WGS) entry which is preliminary data.</text>
</comment>
<organism evidence="1 2">
    <name type="scientific">Sphaerodactylus townsendi</name>
    <dbReference type="NCBI Taxonomy" id="933632"/>
    <lineage>
        <taxon>Eukaryota</taxon>
        <taxon>Metazoa</taxon>
        <taxon>Chordata</taxon>
        <taxon>Craniata</taxon>
        <taxon>Vertebrata</taxon>
        <taxon>Euteleostomi</taxon>
        <taxon>Lepidosauria</taxon>
        <taxon>Squamata</taxon>
        <taxon>Bifurcata</taxon>
        <taxon>Gekkota</taxon>
        <taxon>Sphaerodactylidae</taxon>
        <taxon>Sphaerodactylus</taxon>
    </lineage>
</organism>
<gene>
    <name evidence="1" type="ORF">K3G42_010025</name>
</gene>
<reference evidence="1" key="1">
    <citation type="submission" date="2021-08" db="EMBL/GenBank/DDBJ databases">
        <title>The first chromosome-level gecko genome reveals the dynamic sex chromosomes of Neotropical dwarf geckos (Sphaerodactylidae: Sphaerodactylus).</title>
        <authorList>
            <person name="Pinto B.J."/>
            <person name="Keating S.E."/>
            <person name="Gamble T."/>
        </authorList>
    </citation>
    <scope>NUCLEOTIDE SEQUENCE</scope>
    <source>
        <strain evidence="1">TG3544</strain>
    </source>
</reference>
<dbReference type="EMBL" id="CM037627">
    <property type="protein sequence ID" value="KAH7989450.1"/>
    <property type="molecule type" value="Genomic_DNA"/>
</dbReference>
<dbReference type="Proteomes" id="UP000827872">
    <property type="component" value="Linkage Group LG14"/>
</dbReference>
<proteinExistence type="predicted"/>
<accession>A0ACB8EA80</accession>
<sequence length="166" mass="18312">MSLPMRLDMEATRLQAIQGPLAIYLRRAERTGMDQEKILIKESPNSLSPWKGKAATMKSDRKSACQAHSQRSLLVAAADDSALAEKIKASKVTSMEKGAAFRMLLASSIIYWIQEDVETLPSTHNDCPQDNGSPDGHSNSFRKYPGQLVSLAVKRDFDISCPVFAQ</sequence>
<evidence type="ECO:0000313" key="1">
    <source>
        <dbReference type="EMBL" id="KAH7989450.1"/>
    </source>
</evidence>
<keyword evidence="2" id="KW-1185">Reference proteome</keyword>
<protein>
    <submittedName>
        <fullName evidence="1">Uncharacterized protein</fullName>
    </submittedName>
</protein>